<proteinExistence type="predicted"/>
<evidence type="ECO:0000256" key="1">
    <source>
        <dbReference type="SAM" id="Phobius"/>
    </source>
</evidence>
<keyword evidence="3" id="KW-1185">Reference proteome</keyword>
<dbReference type="Proteomes" id="UP000036947">
    <property type="component" value="Unassembled WGS sequence"/>
</dbReference>
<dbReference type="STRING" id="1163406.A0A0L0NCJ5"/>
<name>A0A0L0NCJ5_TOLOC</name>
<sequence length="86" mass="9234">MLGQGIGYLAGGMIGDTIDIRAPFDVAFVSFIIAGIYAHLALPYQSPDSMSDGKKSDQQGVSRFLAPLRILVPQRLRLGNGKVTIQ</sequence>
<dbReference type="InterPro" id="IPR036259">
    <property type="entry name" value="MFS_trans_sf"/>
</dbReference>
<organism evidence="2 3">
    <name type="scientific">Tolypocladium ophioglossoides (strain CBS 100239)</name>
    <name type="common">Snaketongue truffleclub</name>
    <name type="synonym">Elaphocordyceps ophioglossoides</name>
    <dbReference type="NCBI Taxonomy" id="1163406"/>
    <lineage>
        <taxon>Eukaryota</taxon>
        <taxon>Fungi</taxon>
        <taxon>Dikarya</taxon>
        <taxon>Ascomycota</taxon>
        <taxon>Pezizomycotina</taxon>
        <taxon>Sordariomycetes</taxon>
        <taxon>Hypocreomycetidae</taxon>
        <taxon>Hypocreales</taxon>
        <taxon>Ophiocordycipitaceae</taxon>
        <taxon>Tolypocladium</taxon>
    </lineage>
</organism>
<comment type="caution">
    <text evidence="2">The sequence shown here is derived from an EMBL/GenBank/DDBJ whole genome shotgun (WGS) entry which is preliminary data.</text>
</comment>
<gene>
    <name evidence="2" type="ORF">TOPH_03485</name>
</gene>
<feature type="transmembrane region" description="Helical" evidence="1">
    <location>
        <begin position="20"/>
        <end position="42"/>
    </location>
</feature>
<dbReference type="SUPFAM" id="SSF103473">
    <property type="entry name" value="MFS general substrate transporter"/>
    <property type="match status" value="1"/>
</dbReference>
<evidence type="ECO:0000313" key="2">
    <source>
        <dbReference type="EMBL" id="KND91808.1"/>
    </source>
</evidence>
<keyword evidence="1" id="KW-1133">Transmembrane helix</keyword>
<dbReference type="OrthoDB" id="5204190at2759"/>
<accession>A0A0L0NCJ5</accession>
<keyword evidence="1" id="KW-0812">Transmembrane</keyword>
<dbReference type="AlphaFoldDB" id="A0A0L0NCJ5"/>
<keyword evidence="1" id="KW-0472">Membrane</keyword>
<evidence type="ECO:0000313" key="3">
    <source>
        <dbReference type="Proteomes" id="UP000036947"/>
    </source>
</evidence>
<reference evidence="2 3" key="1">
    <citation type="journal article" date="2015" name="BMC Genomics">
        <title>The genome of the truffle-parasite Tolypocladium ophioglossoides and the evolution of antifungal peptaibiotics.</title>
        <authorList>
            <person name="Quandt C.A."/>
            <person name="Bushley K.E."/>
            <person name="Spatafora J.W."/>
        </authorList>
    </citation>
    <scope>NUCLEOTIDE SEQUENCE [LARGE SCALE GENOMIC DNA]</scope>
    <source>
        <strain evidence="2 3">CBS 100239</strain>
    </source>
</reference>
<dbReference type="EMBL" id="LFRF01000007">
    <property type="protein sequence ID" value="KND91808.1"/>
    <property type="molecule type" value="Genomic_DNA"/>
</dbReference>
<protein>
    <submittedName>
        <fullName evidence="2">Uncharacterized protein</fullName>
    </submittedName>
</protein>